<evidence type="ECO:0000313" key="3">
    <source>
        <dbReference type="Proteomes" id="UP000189761"/>
    </source>
</evidence>
<proteinExistence type="predicted"/>
<name>A0A8E2IE32_9BACI</name>
<evidence type="ECO:0000313" key="2">
    <source>
        <dbReference type="EMBL" id="OOP69365.1"/>
    </source>
</evidence>
<organism evidence="2 3">
    <name type="scientific">Heyndrickxia oleronia</name>
    <dbReference type="NCBI Taxonomy" id="38875"/>
    <lineage>
        <taxon>Bacteria</taxon>
        <taxon>Bacillati</taxon>
        <taxon>Bacillota</taxon>
        <taxon>Bacilli</taxon>
        <taxon>Bacillales</taxon>
        <taxon>Bacillaceae</taxon>
        <taxon>Heyndrickxia</taxon>
    </lineage>
</organism>
<reference evidence="2 3" key="1">
    <citation type="submission" date="2017-01" db="EMBL/GenBank/DDBJ databases">
        <title>Draft genome sequence of Bacillus oleronius.</title>
        <authorList>
            <person name="Allam M."/>
        </authorList>
    </citation>
    <scope>NUCLEOTIDE SEQUENCE [LARGE SCALE GENOMIC DNA]</scope>
    <source>
        <strain evidence="2 3">DSM 9356</strain>
    </source>
</reference>
<dbReference type="AlphaFoldDB" id="A0A8E2IE32"/>
<gene>
    <name evidence="2" type="ORF">BWZ43_05485</name>
</gene>
<dbReference type="Proteomes" id="UP000189761">
    <property type="component" value="Unassembled WGS sequence"/>
</dbReference>
<keyword evidence="1" id="KW-0472">Membrane</keyword>
<feature type="transmembrane region" description="Helical" evidence="1">
    <location>
        <begin position="7"/>
        <end position="25"/>
    </location>
</feature>
<evidence type="ECO:0000256" key="1">
    <source>
        <dbReference type="SAM" id="Phobius"/>
    </source>
</evidence>
<keyword evidence="3" id="KW-1185">Reference proteome</keyword>
<protein>
    <submittedName>
        <fullName evidence="2">Uncharacterized protein</fullName>
    </submittedName>
</protein>
<keyword evidence="1" id="KW-0812">Transmembrane</keyword>
<dbReference type="EMBL" id="MTLA01000056">
    <property type="protein sequence ID" value="OOP69365.1"/>
    <property type="molecule type" value="Genomic_DNA"/>
</dbReference>
<comment type="caution">
    <text evidence="2">The sequence shown here is derived from an EMBL/GenBank/DDBJ whole genome shotgun (WGS) entry which is preliminary data.</text>
</comment>
<keyword evidence="1" id="KW-1133">Transmembrane helix</keyword>
<accession>A0A8E2IE32</accession>
<dbReference type="RefSeq" id="WP_078109672.1">
    <property type="nucleotide sequence ID" value="NZ_CP065424.1"/>
</dbReference>
<sequence length="268" mass="31148">MRITKKRVLFIILLCIVIIFSLLFLKKEKRANHIQSDTVHAKKEKRNQQQMNETISTVDSNGSSYLQKEGDKVIEKNWAQLELIKKHQVSKDFFVGNMTIHLHSIKIIKLNHIKKEAKNILNDYTASSFNTLIKEGVEFENIGDLYEAQSKSMWTIENEVYYIEINYTITNHYDREVQFFSFLTLQYGDILYDDVPFSNFNLSEDTFMGSSTASRIDYPSGQTREGKICLLIKNNPPVTNKFTFTTDDVLDGITHELIDKKKTVQIKL</sequence>